<gene>
    <name evidence="3" type="ORF">SE17_25580</name>
</gene>
<feature type="transmembrane region" description="Helical" evidence="1">
    <location>
        <begin position="20"/>
        <end position="42"/>
    </location>
</feature>
<feature type="transmembrane region" description="Helical" evidence="1">
    <location>
        <begin position="54"/>
        <end position="72"/>
    </location>
</feature>
<feature type="transmembrane region" description="Helical" evidence="1">
    <location>
        <begin position="84"/>
        <end position="101"/>
    </location>
</feature>
<dbReference type="PATRIC" id="fig|186479.3.peg.1192"/>
<keyword evidence="4" id="KW-1185">Reference proteome</keyword>
<keyword evidence="1" id="KW-1133">Transmembrane helix</keyword>
<feature type="domain" description="VanZ-like" evidence="2">
    <location>
        <begin position="22"/>
        <end position="100"/>
    </location>
</feature>
<proteinExistence type="predicted"/>
<evidence type="ECO:0000256" key="1">
    <source>
        <dbReference type="SAM" id="Phobius"/>
    </source>
</evidence>
<dbReference type="NCBIfam" id="NF037970">
    <property type="entry name" value="vanZ_1"/>
    <property type="match status" value="1"/>
</dbReference>
<dbReference type="InterPro" id="IPR006976">
    <property type="entry name" value="VanZ-like"/>
</dbReference>
<evidence type="ECO:0000313" key="3">
    <source>
        <dbReference type="EMBL" id="KPV50664.1"/>
    </source>
</evidence>
<keyword evidence="1" id="KW-0812">Transmembrane</keyword>
<evidence type="ECO:0000259" key="2">
    <source>
        <dbReference type="Pfam" id="PF04892"/>
    </source>
</evidence>
<dbReference type="AlphaFoldDB" id="A0A0P9H994"/>
<keyword evidence="1" id="KW-0472">Membrane</keyword>
<reference evidence="3 4" key="1">
    <citation type="submission" date="2015-09" db="EMBL/GenBank/DDBJ databases">
        <title>Draft genome sequence of Kouleothrix aurantiaca JCM 19913.</title>
        <authorList>
            <person name="Hemp J."/>
        </authorList>
    </citation>
    <scope>NUCLEOTIDE SEQUENCE [LARGE SCALE GENOMIC DNA]</scope>
    <source>
        <strain evidence="3 4">COM-B</strain>
    </source>
</reference>
<protein>
    <recommendedName>
        <fullName evidence="2">VanZ-like domain-containing protein</fullName>
    </recommendedName>
</protein>
<organism evidence="3 4">
    <name type="scientific">Kouleothrix aurantiaca</name>
    <dbReference type="NCBI Taxonomy" id="186479"/>
    <lineage>
        <taxon>Bacteria</taxon>
        <taxon>Bacillati</taxon>
        <taxon>Chloroflexota</taxon>
        <taxon>Chloroflexia</taxon>
        <taxon>Chloroflexales</taxon>
        <taxon>Roseiflexineae</taxon>
        <taxon>Roseiflexaceae</taxon>
        <taxon>Kouleothrix</taxon>
    </lineage>
</organism>
<dbReference type="EMBL" id="LJCR01001272">
    <property type="protein sequence ID" value="KPV50664.1"/>
    <property type="molecule type" value="Genomic_DNA"/>
</dbReference>
<dbReference type="Pfam" id="PF04892">
    <property type="entry name" value="VanZ"/>
    <property type="match status" value="1"/>
</dbReference>
<evidence type="ECO:0000313" key="4">
    <source>
        <dbReference type="Proteomes" id="UP000050509"/>
    </source>
</evidence>
<sequence>MALIFALSSQSKLPSPDDPWIDFLFKKTAHFSVFGVLAILWWRVLPARPASWRWAWLLTVLYAISDEFHQSYVALRHPAARDVIIDACGAATALALVWWWLRRNDDRQLMTDDGKIHHGDTEARS</sequence>
<comment type="caution">
    <text evidence="3">The sequence shown here is derived from an EMBL/GenBank/DDBJ whole genome shotgun (WGS) entry which is preliminary data.</text>
</comment>
<accession>A0A0P9H994</accession>
<dbReference type="Proteomes" id="UP000050509">
    <property type="component" value="Unassembled WGS sequence"/>
</dbReference>
<name>A0A0P9H994_9CHLR</name>